<feature type="transmembrane region" description="Helical" evidence="1">
    <location>
        <begin position="70"/>
        <end position="99"/>
    </location>
</feature>
<dbReference type="EMBL" id="CP017641">
    <property type="protein sequence ID" value="APZ91327.1"/>
    <property type="molecule type" value="Genomic_DNA"/>
</dbReference>
<evidence type="ECO:0000313" key="3">
    <source>
        <dbReference type="Proteomes" id="UP000187735"/>
    </source>
</evidence>
<dbReference type="AlphaFoldDB" id="A0A1P8WB74"/>
<dbReference type="GO" id="GO:0004605">
    <property type="term" value="F:phosphatidate cytidylyltransferase activity"/>
    <property type="evidence" value="ECO:0007669"/>
    <property type="project" value="UniProtKB-EC"/>
</dbReference>
<dbReference type="GO" id="GO:0009273">
    <property type="term" value="P:peptidoglycan-based cell wall biogenesis"/>
    <property type="evidence" value="ECO:0007669"/>
    <property type="project" value="TreeGrafter"/>
</dbReference>
<feature type="transmembrane region" description="Helical" evidence="1">
    <location>
        <begin position="111"/>
        <end position="131"/>
    </location>
</feature>
<keyword evidence="1" id="KW-0812">Transmembrane</keyword>
<gene>
    <name evidence="2" type="primary">cdsA_1</name>
    <name evidence="2" type="ORF">Fuma_00915</name>
</gene>
<proteinExistence type="predicted"/>
<protein>
    <submittedName>
        <fullName evidence="2">Phosphatidate cytidylyltransferase</fullName>
        <ecNumber evidence="2">2.7.7.41</ecNumber>
    </submittedName>
</protein>
<dbReference type="Pfam" id="PF01148">
    <property type="entry name" value="CTP_transf_1"/>
    <property type="match status" value="1"/>
</dbReference>
<sequence length="339" mass="36331">MTLQSGLAQRLRCCCDRKANKVINMNNNLQWMLAATFLALCTGTVVRMSALRNADPGLAKKRMSSLRVWWTLAAMMSVAVIFGRTGICVLLAVASVLGVREFLKLIGTRRIGKVGMLVACAAVPLQYGLIAHGDLELAKFVLPIGALLLLSTARLLGCGPEDFIRTTAGVYWGIMLLVYGLSHAALLVTLPVEGEPSVGHVGWFLFVVIVTEMDDIAQALVGRKFGRRKITPLISPNKTWEGFAGGVATSVLLSLLLAPWLTTFPASNTTRGLLISVSAGLLLVVAAFLGDINMSAVKRDVGVKDGSAILPGMGGVIDRVDSLTFTAPVFYYFVQMVFS</sequence>
<feature type="transmembrane region" description="Helical" evidence="1">
    <location>
        <begin position="169"/>
        <end position="189"/>
    </location>
</feature>
<name>A0A1P8WB74_9PLAN</name>
<dbReference type="STRING" id="1891926.Fuma_00915"/>
<keyword evidence="3" id="KW-1185">Reference proteome</keyword>
<organism evidence="2 3">
    <name type="scientific">Fuerstiella marisgermanici</name>
    <dbReference type="NCBI Taxonomy" id="1891926"/>
    <lineage>
        <taxon>Bacteria</taxon>
        <taxon>Pseudomonadati</taxon>
        <taxon>Planctomycetota</taxon>
        <taxon>Planctomycetia</taxon>
        <taxon>Planctomycetales</taxon>
        <taxon>Planctomycetaceae</taxon>
        <taxon>Fuerstiella</taxon>
    </lineage>
</organism>
<reference evidence="2 3" key="1">
    <citation type="journal article" date="2016" name="Front. Microbiol.">
        <title>Fuerstia marisgermanicae gen. nov., sp. nov., an Unusual Member of the Phylum Planctomycetes from the German Wadden Sea.</title>
        <authorList>
            <person name="Kohn T."/>
            <person name="Heuer A."/>
            <person name="Jogler M."/>
            <person name="Vollmers J."/>
            <person name="Boedeker C."/>
            <person name="Bunk B."/>
            <person name="Rast P."/>
            <person name="Borchert D."/>
            <person name="Glockner I."/>
            <person name="Freese H.M."/>
            <person name="Klenk H.P."/>
            <person name="Overmann J."/>
            <person name="Kaster A.K."/>
            <person name="Rohde M."/>
            <person name="Wiegand S."/>
            <person name="Jogler C."/>
        </authorList>
    </citation>
    <scope>NUCLEOTIDE SEQUENCE [LARGE SCALE GENOMIC DNA]</scope>
    <source>
        <strain evidence="2 3">NH11</strain>
    </source>
</reference>
<evidence type="ECO:0000313" key="2">
    <source>
        <dbReference type="EMBL" id="APZ91327.1"/>
    </source>
</evidence>
<feature type="transmembrane region" description="Helical" evidence="1">
    <location>
        <begin position="137"/>
        <end position="157"/>
    </location>
</feature>
<keyword evidence="1" id="KW-0472">Membrane</keyword>
<dbReference type="KEGG" id="fmr:Fuma_00915"/>
<dbReference type="PANTHER" id="PTHR43535">
    <property type="entry name" value="PHOSPHATIDATE CYTIDYLYLTRANSFERASE"/>
    <property type="match status" value="1"/>
</dbReference>
<keyword evidence="1" id="KW-1133">Transmembrane helix</keyword>
<dbReference type="PANTHER" id="PTHR43535:SF1">
    <property type="entry name" value="PHOSPHATIDATE CYTIDYLYLTRANSFERASE"/>
    <property type="match status" value="1"/>
</dbReference>
<dbReference type="GO" id="GO:0005886">
    <property type="term" value="C:plasma membrane"/>
    <property type="evidence" value="ECO:0007669"/>
    <property type="project" value="TreeGrafter"/>
</dbReference>
<keyword evidence="2" id="KW-0808">Transferase</keyword>
<feature type="transmembrane region" description="Helical" evidence="1">
    <location>
        <begin position="31"/>
        <end position="50"/>
    </location>
</feature>
<dbReference type="Proteomes" id="UP000187735">
    <property type="component" value="Chromosome"/>
</dbReference>
<dbReference type="EC" id="2.7.7.41" evidence="2"/>
<feature type="transmembrane region" description="Helical" evidence="1">
    <location>
        <begin position="201"/>
        <end position="221"/>
    </location>
</feature>
<feature type="transmembrane region" description="Helical" evidence="1">
    <location>
        <begin position="242"/>
        <end position="261"/>
    </location>
</feature>
<evidence type="ECO:0000256" key="1">
    <source>
        <dbReference type="SAM" id="Phobius"/>
    </source>
</evidence>
<accession>A0A1P8WB74</accession>
<feature type="transmembrane region" description="Helical" evidence="1">
    <location>
        <begin position="273"/>
        <end position="290"/>
    </location>
</feature>
<keyword evidence="2" id="KW-0548">Nucleotidyltransferase</keyword>